<keyword evidence="3" id="KW-1185">Reference proteome</keyword>
<keyword evidence="1" id="KW-0472">Membrane</keyword>
<evidence type="ECO:0000313" key="3">
    <source>
        <dbReference type="Proteomes" id="UP001580928"/>
    </source>
</evidence>
<comment type="caution">
    <text evidence="2">The sequence shown here is derived from an EMBL/GenBank/DDBJ whole genome shotgun (WGS) entry which is preliminary data.</text>
</comment>
<gene>
    <name evidence="2" type="ORF">WKR92_10310</name>
</gene>
<feature type="transmembrane region" description="Helical" evidence="1">
    <location>
        <begin position="56"/>
        <end position="78"/>
    </location>
</feature>
<dbReference type="InterPro" id="IPR045584">
    <property type="entry name" value="Pilin-like"/>
</dbReference>
<proteinExistence type="predicted"/>
<dbReference type="Proteomes" id="UP001580928">
    <property type="component" value="Unassembled WGS sequence"/>
</dbReference>
<dbReference type="SUPFAM" id="SSF54523">
    <property type="entry name" value="Pili subunits"/>
    <property type="match status" value="1"/>
</dbReference>
<accession>A0ABV5CF90</accession>
<sequence length="188" mass="21299">MDENISKNSEPTNRVYLPKKTKPPYLLGLLGLIPLIGFFVGVALTLMGILKYKDKVLTIIGIVCILFTVGIYSSLYYIGFKSDMGKKGWEKHAQMQLNSLIKDIEYYKLENNVYPDSLTQLQGGDQLIFINDPTQTIQKKENTYYNYKNLGDKYLLYSSGTDGIPNSADDIFPQIESTNSKTGWIRAE</sequence>
<reference evidence="2 3" key="1">
    <citation type="submission" date="2024-04" db="EMBL/GenBank/DDBJ databases">
        <title>Albibacterium profundi sp. nov., isolated from sediment of the Challenger Deep of Mariana Trench.</title>
        <authorList>
            <person name="Wang Y."/>
        </authorList>
    </citation>
    <scope>NUCLEOTIDE SEQUENCE [LARGE SCALE GENOMIC DNA]</scope>
    <source>
        <strain evidence="2 3">RHL897</strain>
    </source>
</reference>
<protein>
    <recommendedName>
        <fullName evidence="4">Type II secretion system protein GspG C-terminal domain-containing protein</fullName>
    </recommendedName>
</protein>
<organism evidence="2 3">
    <name type="scientific">Albibacterium profundi</name>
    <dbReference type="NCBI Taxonomy" id="3134906"/>
    <lineage>
        <taxon>Bacteria</taxon>
        <taxon>Pseudomonadati</taxon>
        <taxon>Bacteroidota</taxon>
        <taxon>Sphingobacteriia</taxon>
        <taxon>Sphingobacteriales</taxon>
        <taxon>Sphingobacteriaceae</taxon>
        <taxon>Albibacterium</taxon>
    </lineage>
</organism>
<dbReference type="EMBL" id="JBBVGT010000002">
    <property type="protein sequence ID" value="MFB5946226.1"/>
    <property type="molecule type" value="Genomic_DNA"/>
</dbReference>
<keyword evidence="1" id="KW-0812">Transmembrane</keyword>
<evidence type="ECO:0000256" key="1">
    <source>
        <dbReference type="SAM" id="Phobius"/>
    </source>
</evidence>
<dbReference type="RefSeq" id="WP_375557753.1">
    <property type="nucleotide sequence ID" value="NZ_JBBVGT010000002.1"/>
</dbReference>
<feature type="transmembrane region" description="Helical" evidence="1">
    <location>
        <begin position="25"/>
        <end position="50"/>
    </location>
</feature>
<keyword evidence="1" id="KW-1133">Transmembrane helix</keyword>
<dbReference type="Gene3D" id="3.30.700.10">
    <property type="entry name" value="Glycoprotein, Type 4 Pilin"/>
    <property type="match status" value="1"/>
</dbReference>
<evidence type="ECO:0008006" key="4">
    <source>
        <dbReference type="Google" id="ProtNLM"/>
    </source>
</evidence>
<evidence type="ECO:0000313" key="2">
    <source>
        <dbReference type="EMBL" id="MFB5946226.1"/>
    </source>
</evidence>
<name>A0ABV5CF90_9SPHI</name>